<keyword evidence="1" id="KW-0812">Transmembrane</keyword>
<sequence length="239" mass="27011">MTKSNNDRLIPLVQELKSFAFSQQASIGIMRTLGYGLLALALFDVIEIFFPPQFMNPAWEFQTLGALVERVPVPFIGFVLVFFGELHSRSKWELLLLKLFSWLCLLCAIFFMLSIPLGVMNTVRLNNQNITQTQTLSKQQFARAKQVEQQLSQATPEQINNFLKSQGNSLAAKKPEELKTELLSQVTKAKEQIKTQSEVAQSSRGLSLLKSSVKWNLGAMVAATLFFSIWKSTSWARMN</sequence>
<dbReference type="EMBL" id="JAHHGZ010000060">
    <property type="protein sequence ID" value="MBW4672017.1"/>
    <property type="molecule type" value="Genomic_DNA"/>
</dbReference>
<dbReference type="Proteomes" id="UP000729701">
    <property type="component" value="Unassembled WGS sequence"/>
</dbReference>
<feature type="transmembrane region" description="Helical" evidence="1">
    <location>
        <begin position="71"/>
        <end position="87"/>
    </location>
</feature>
<dbReference type="InterPro" id="IPR047709">
    <property type="entry name" value="HpsJ-like"/>
</dbReference>
<proteinExistence type="predicted"/>
<name>A0A951QTP7_9CYAN</name>
<reference evidence="2" key="1">
    <citation type="submission" date="2021-05" db="EMBL/GenBank/DDBJ databases">
        <authorList>
            <person name="Pietrasiak N."/>
            <person name="Ward R."/>
            <person name="Stajich J.E."/>
            <person name="Kurbessoian T."/>
        </authorList>
    </citation>
    <scope>NUCLEOTIDE SEQUENCE</scope>
    <source>
        <strain evidence="2">GSE-NOS-MK-12-04C</strain>
    </source>
</reference>
<evidence type="ECO:0000256" key="1">
    <source>
        <dbReference type="SAM" id="Phobius"/>
    </source>
</evidence>
<feature type="transmembrane region" description="Helical" evidence="1">
    <location>
        <begin position="32"/>
        <end position="51"/>
    </location>
</feature>
<evidence type="ECO:0000313" key="3">
    <source>
        <dbReference type="Proteomes" id="UP000729701"/>
    </source>
</evidence>
<protein>
    <submittedName>
        <fullName evidence="2">HpsJ family protein</fullName>
    </submittedName>
</protein>
<dbReference type="NCBIfam" id="NF038305">
    <property type="entry name" value="HpsJ_fam"/>
    <property type="match status" value="1"/>
</dbReference>
<keyword evidence="1" id="KW-0472">Membrane</keyword>
<gene>
    <name evidence="2" type="ORF">KME60_32480</name>
</gene>
<accession>A0A951QTP7</accession>
<evidence type="ECO:0000313" key="2">
    <source>
        <dbReference type="EMBL" id="MBW4672017.1"/>
    </source>
</evidence>
<reference evidence="2" key="2">
    <citation type="journal article" date="2022" name="Microbiol. Resour. Announc.">
        <title>Metagenome Sequencing to Explore Phylogenomics of Terrestrial Cyanobacteria.</title>
        <authorList>
            <person name="Ward R.D."/>
            <person name="Stajich J.E."/>
            <person name="Johansen J.R."/>
            <person name="Huntemann M."/>
            <person name="Clum A."/>
            <person name="Foster B."/>
            <person name="Foster B."/>
            <person name="Roux S."/>
            <person name="Palaniappan K."/>
            <person name="Varghese N."/>
            <person name="Mukherjee S."/>
            <person name="Reddy T.B.K."/>
            <person name="Daum C."/>
            <person name="Copeland A."/>
            <person name="Chen I.A."/>
            <person name="Ivanova N.N."/>
            <person name="Kyrpides N.C."/>
            <person name="Shapiro N."/>
            <person name="Eloe-Fadrosh E.A."/>
            <person name="Pietrasiak N."/>
        </authorList>
    </citation>
    <scope>NUCLEOTIDE SEQUENCE</scope>
    <source>
        <strain evidence="2">GSE-NOS-MK-12-04C</strain>
    </source>
</reference>
<organism evidence="2 3">
    <name type="scientific">Cyanomargarita calcarea GSE-NOS-MK-12-04C</name>
    <dbReference type="NCBI Taxonomy" id="2839659"/>
    <lineage>
        <taxon>Bacteria</taxon>
        <taxon>Bacillati</taxon>
        <taxon>Cyanobacteriota</taxon>
        <taxon>Cyanophyceae</taxon>
        <taxon>Nostocales</taxon>
        <taxon>Cyanomargaritaceae</taxon>
        <taxon>Cyanomargarita</taxon>
    </lineage>
</organism>
<comment type="caution">
    <text evidence="2">The sequence shown here is derived from an EMBL/GenBank/DDBJ whole genome shotgun (WGS) entry which is preliminary data.</text>
</comment>
<feature type="transmembrane region" description="Helical" evidence="1">
    <location>
        <begin position="99"/>
        <end position="119"/>
    </location>
</feature>
<dbReference type="AlphaFoldDB" id="A0A951QTP7"/>
<keyword evidence="1" id="KW-1133">Transmembrane helix</keyword>